<organism evidence="1 2">
    <name type="scientific">Capsicum annuum</name>
    <name type="common">Capsicum pepper</name>
    <dbReference type="NCBI Taxonomy" id="4072"/>
    <lineage>
        <taxon>Eukaryota</taxon>
        <taxon>Viridiplantae</taxon>
        <taxon>Streptophyta</taxon>
        <taxon>Embryophyta</taxon>
        <taxon>Tracheophyta</taxon>
        <taxon>Spermatophyta</taxon>
        <taxon>Magnoliopsida</taxon>
        <taxon>eudicotyledons</taxon>
        <taxon>Gunneridae</taxon>
        <taxon>Pentapetalae</taxon>
        <taxon>asterids</taxon>
        <taxon>lamiids</taxon>
        <taxon>Solanales</taxon>
        <taxon>Solanaceae</taxon>
        <taxon>Solanoideae</taxon>
        <taxon>Capsiceae</taxon>
        <taxon>Capsicum</taxon>
    </lineage>
</organism>
<dbReference type="Proteomes" id="UP000222542">
    <property type="component" value="Unassembled WGS sequence"/>
</dbReference>
<dbReference type="EMBL" id="AYRZ02000009">
    <property type="protein sequence ID" value="PHT73074.1"/>
    <property type="molecule type" value="Genomic_DNA"/>
</dbReference>
<protein>
    <submittedName>
        <fullName evidence="1">Uncharacterized protein</fullName>
    </submittedName>
</protein>
<dbReference type="Gramene" id="PHT73074">
    <property type="protein sequence ID" value="PHT73074"/>
    <property type="gene ID" value="T459_23859"/>
</dbReference>
<sequence>MEVEEPLESVEEEDEGVMNNVELCAMMAQGFPTNEEGSIMPCVSVHTLNGVYDFKTIRVTSSVNGKAVQVLIDKGSTHNSLDLTTAKRLGCCLSRGCNMVLDIQWLVTLGDVVWNFRQLKMKFSVMGKKVSLRGLQPPFVKVVQYRKIEKLSTQLAELCMISVGVMKERTIGDAASLFSIEVKDEPSDIPADLQEVLSGFEDVFEVPQGLPPTRSHGHRIVLKKGTPLVNIRPYRYRMIQKDEIEKNS</sequence>
<evidence type="ECO:0000313" key="2">
    <source>
        <dbReference type="Proteomes" id="UP000222542"/>
    </source>
</evidence>
<accession>A0A2G2YTP5</accession>
<gene>
    <name evidence="1" type="ORF">T459_23859</name>
</gene>
<keyword evidence="2" id="KW-1185">Reference proteome</keyword>
<reference evidence="1 2" key="2">
    <citation type="journal article" date="2017" name="Genome Biol.">
        <title>New reference genome sequences of hot pepper reveal the massive evolution of plant disease-resistance genes by retroduplication.</title>
        <authorList>
            <person name="Kim S."/>
            <person name="Park J."/>
            <person name="Yeom S.I."/>
            <person name="Kim Y.M."/>
            <person name="Seo E."/>
            <person name="Kim K.T."/>
            <person name="Kim M.S."/>
            <person name="Lee J.M."/>
            <person name="Cheong K."/>
            <person name="Shin H.S."/>
            <person name="Kim S.B."/>
            <person name="Han K."/>
            <person name="Lee J."/>
            <person name="Park M."/>
            <person name="Lee H.A."/>
            <person name="Lee H.Y."/>
            <person name="Lee Y."/>
            <person name="Oh S."/>
            <person name="Lee J.H."/>
            <person name="Choi E."/>
            <person name="Choi E."/>
            <person name="Lee S.E."/>
            <person name="Jeon J."/>
            <person name="Kim H."/>
            <person name="Choi G."/>
            <person name="Song H."/>
            <person name="Lee J."/>
            <person name="Lee S.C."/>
            <person name="Kwon J.K."/>
            <person name="Lee H.Y."/>
            <person name="Koo N."/>
            <person name="Hong Y."/>
            <person name="Kim R.W."/>
            <person name="Kang W.H."/>
            <person name="Huh J.H."/>
            <person name="Kang B.C."/>
            <person name="Yang T.J."/>
            <person name="Lee Y.H."/>
            <person name="Bennetzen J.L."/>
            <person name="Choi D."/>
        </authorList>
    </citation>
    <scope>NUCLEOTIDE SEQUENCE [LARGE SCALE GENOMIC DNA]</scope>
    <source>
        <strain evidence="2">cv. CM334</strain>
    </source>
</reference>
<reference evidence="1 2" key="1">
    <citation type="journal article" date="2014" name="Nat. Genet.">
        <title>Genome sequence of the hot pepper provides insights into the evolution of pungency in Capsicum species.</title>
        <authorList>
            <person name="Kim S."/>
            <person name="Park M."/>
            <person name="Yeom S.I."/>
            <person name="Kim Y.M."/>
            <person name="Lee J.M."/>
            <person name="Lee H.A."/>
            <person name="Seo E."/>
            <person name="Choi J."/>
            <person name="Cheong K."/>
            <person name="Kim K.T."/>
            <person name="Jung K."/>
            <person name="Lee G.W."/>
            <person name="Oh S.K."/>
            <person name="Bae C."/>
            <person name="Kim S.B."/>
            <person name="Lee H.Y."/>
            <person name="Kim S.Y."/>
            <person name="Kim M.S."/>
            <person name="Kang B.C."/>
            <person name="Jo Y.D."/>
            <person name="Yang H.B."/>
            <person name="Jeong H.J."/>
            <person name="Kang W.H."/>
            <person name="Kwon J.K."/>
            <person name="Shin C."/>
            <person name="Lim J.Y."/>
            <person name="Park J.H."/>
            <person name="Huh J.H."/>
            <person name="Kim J.S."/>
            <person name="Kim B.D."/>
            <person name="Cohen O."/>
            <person name="Paran I."/>
            <person name="Suh M.C."/>
            <person name="Lee S.B."/>
            <person name="Kim Y.K."/>
            <person name="Shin Y."/>
            <person name="Noh S.J."/>
            <person name="Park J."/>
            <person name="Seo Y.S."/>
            <person name="Kwon S.Y."/>
            <person name="Kim H.A."/>
            <person name="Park J.M."/>
            <person name="Kim H.J."/>
            <person name="Choi S.B."/>
            <person name="Bosland P.W."/>
            <person name="Reeves G."/>
            <person name="Jo S.H."/>
            <person name="Lee B.W."/>
            <person name="Cho H.T."/>
            <person name="Choi H.S."/>
            <person name="Lee M.S."/>
            <person name="Yu Y."/>
            <person name="Do Choi Y."/>
            <person name="Park B.S."/>
            <person name="van Deynze A."/>
            <person name="Ashrafi H."/>
            <person name="Hill T."/>
            <person name="Kim W.T."/>
            <person name="Pai H.S."/>
            <person name="Ahn H.K."/>
            <person name="Yeam I."/>
            <person name="Giovannoni J.J."/>
            <person name="Rose J.K."/>
            <person name="Sorensen I."/>
            <person name="Lee S.J."/>
            <person name="Kim R.W."/>
            <person name="Choi I.Y."/>
            <person name="Choi B.S."/>
            <person name="Lim J.S."/>
            <person name="Lee Y.H."/>
            <person name="Choi D."/>
        </authorList>
    </citation>
    <scope>NUCLEOTIDE SEQUENCE [LARGE SCALE GENOMIC DNA]</scope>
    <source>
        <strain evidence="2">cv. CM334</strain>
    </source>
</reference>
<name>A0A2G2YTP5_CAPAN</name>
<dbReference type="OMA" id="MATCEIS"/>
<comment type="caution">
    <text evidence="1">The sequence shown here is derived from an EMBL/GenBank/DDBJ whole genome shotgun (WGS) entry which is preliminary data.</text>
</comment>
<proteinExistence type="predicted"/>
<dbReference type="AlphaFoldDB" id="A0A2G2YTP5"/>
<evidence type="ECO:0000313" key="1">
    <source>
        <dbReference type="EMBL" id="PHT73074.1"/>
    </source>
</evidence>